<protein>
    <submittedName>
        <fullName evidence="1">Uncharacterized protein</fullName>
    </submittedName>
</protein>
<name>A0A1G2SN93_9BACT</name>
<gene>
    <name evidence="1" type="ORF">A2591_01315</name>
</gene>
<evidence type="ECO:0000313" key="1">
    <source>
        <dbReference type="EMBL" id="OHA86168.1"/>
    </source>
</evidence>
<reference evidence="1 2" key="1">
    <citation type="journal article" date="2016" name="Nat. Commun.">
        <title>Thousands of microbial genomes shed light on interconnected biogeochemical processes in an aquifer system.</title>
        <authorList>
            <person name="Anantharaman K."/>
            <person name="Brown C.T."/>
            <person name="Hug L.A."/>
            <person name="Sharon I."/>
            <person name="Castelle C.J."/>
            <person name="Probst A.J."/>
            <person name="Thomas B.C."/>
            <person name="Singh A."/>
            <person name="Wilkins M.J."/>
            <person name="Karaoz U."/>
            <person name="Brodie E.L."/>
            <person name="Williams K.H."/>
            <person name="Hubbard S.S."/>
            <person name="Banfield J.F."/>
        </authorList>
    </citation>
    <scope>NUCLEOTIDE SEQUENCE [LARGE SCALE GENOMIC DNA]</scope>
</reference>
<comment type="caution">
    <text evidence="1">The sequence shown here is derived from an EMBL/GenBank/DDBJ whole genome shotgun (WGS) entry which is preliminary data.</text>
</comment>
<dbReference type="AlphaFoldDB" id="A0A1G2SN93"/>
<proteinExistence type="predicted"/>
<accession>A0A1G2SN93</accession>
<dbReference type="Proteomes" id="UP000178168">
    <property type="component" value="Unassembled WGS sequence"/>
</dbReference>
<organism evidence="1 2">
    <name type="scientific">Candidatus Yonathbacteria bacterium RIFOXYD1_FULL_52_36</name>
    <dbReference type="NCBI Taxonomy" id="1802730"/>
    <lineage>
        <taxon>Bacteria</taxon>
        <taxon>Candidatus Yonathiibacteriota</taxon>
    </lineage>
</organism>
<sequence length="152" mass="17554">MTAHATLTVSVKNEFGRMVELVLGILKNGAHTRTEKAILDNCFMFFEYLRYNAIPQGPWPPLLRERTSHERAEVEETNRQYKNVMEILGRGCDEVYKGFPRIIAVAFVENGLRLISKNKPVPEQVVQFFEKVHEYLSEDWAHVEESETAPDT</sequence>
<evidence type="ECO:0000313" key="2">
    <source>
        <dbReference type="Proteomes" id="UP000178168"/>
    </source>
</evidence>
<dbReference type="EMBL" id="MHUZ01000008">
    <property type="protein sequence ID" value="OHA86168.1"/>
    <property type="molecule type" value="Genomic_DNA"/>
</dbReference>
<dbReference type="STRING" id="1802730.A2591_01315"/>